<name>A0ABU0JIQ5_9HYPH</name>
<dbReference type="PANTHER" id="PTHR47506:SF1">
    <property type="entry name" value="HTH-TYPE TRANSCRIPTIONAL REGULATOR YJDC"/>
    <property type="match status" value="1"/>
</dbReference>
<dbReference type="Gene3D" id="1.10.357.10">
    <property type="entry name" value="Tetracycline Repressor, domain 2"/>
    <property type="match status" value="1"/>
</dbReference>
<comment type="caution">
    <text evidence="6">The sequence shown here is derived from an EMBL/GenBank/DDBJ whole genome shotgun (WGS) entry which is preliminary data.</text>
</comment>
<dbReference type="RefSeq" id="WP_307283298.1">
    <property type="nucleotide sequence ID" value="NZ_JAUSVX010000020.1"/>
</dbReference>
<feature type="domain" description="HTH tetR-type" evidence="5">
    <location>
        <begin position="9"/>
        <end position="69"/>
    </location>
</feature>
<keyword evidence="1" id="KW-0805">Transcription regulation</keyword>
<gene>
    <name evidence="6" type="ORF">QO011_007197</name>
</gene>
<accession>A0ABU0JIQ5</accession>
<evidence type="ECO:0000256" key="2">
    <source>
        <dbReference type="ARBA" id="ARBA00023125"/>
    </source>
</evidence>
<dbReference type="Gene3D" id="1.10.10.60">
    <property type="entry name" value="Homeodomain-like"/>
    <property type="match status" value="1"/>
</dbReference>
<dbReference type="InterPro" id="IPR023772">
    <property type="entry name" value="DNA-bd_HTH_TetR-type_CS"/>
</dbReference>
<dbReference type="SUPFAM" id="SSF46689">
    <property type="entry name" value="Homeodomain-like"/>
    <property type="match status" value="1"/>
</dbReference>
<evidence type="ECO:0000313" key="6">
    <source>
        <dbReference type="EMBL" id="MDQ0474158.1"/>
    </source>
</evidence>
<protein>
    <submittedName>
        <fullName evidence="6">AcrR family transcriptional regulator</fullName>
    </submittedName>
</protein>
<evidence type="ECO:0000259" key="5">
    <source>
        <dbReference type="PROSITE" id="PS50977"/>
    </source>
</evidence>
<evidence type="ECO:0000256" key="1">
    <source>
        <dbReference type="ARBA" id="ARBA00023015"/>
    </source>
</evidence>
<dbReference type="InterPro" id="IPR036271">
    <property type="entry name" value="Tet_transcr_reg_TetR-rel_C_sf"/>
</dbReference>
<dbReference type="PROSITE" id="PS50977">
    <property type="entry name" value="HTH_TETR_2"/>
    <property type="match status" value="1"/>
</dbReference>
<dbReference type="InterPro" id="IPR011075">
    <property type="entry name" value="TetR_C"/>
</dbReference>
<dbReference type="PRINTS" id="PR00455">
    <property type="entry name" value="HTHTETR"/>
</dbReference>
<keyword evidence="7" id="KW-1185">Reference proteome</keyword>
<feature type="DNA-binding region" description="H-T-H motif" evidence="4">
    <location>
        <begin position="32"/>
        <end position="51"/>
    </location>
</feature>
<dbReference type="Pfam" id="PF16925">
    <property type="entry name" value="TetR_C_13"/>
    <property type="match status" value="1"/>
</dbReference>
<dbReference type="SUPFAM" id="SSF48498">
    <property type="entry name" value="Tetracyclin repressor-like, C-terminal domain"/>
    <property type="match status" value="1"/>
</dbReference>
<keyword evidence="2 4" id="KW-0238">DNA-binding</keyword>
<keyword evidence="3" id="KW-0804">Transcription</keyword>
<evidence type="ECO:0000256" key="4">
    <source>
        <dbReference type="PROSITE-ProRule" id="PRU00335"/>
    </source>
</evidence>
<evidence type="ECO:0000256" key="3">
    <source>
        <dbReference type="ARBA" id="ARBA00023163"/>
    </source>
</evidence>
<dbReference type="EMBL" id="JAUSVX010000020">
    <property type="protein sequence ID" value="MDQ0474158.1"/>
    <property type="molecule type" value="Genomic_DNA"/>
</dbReference>
<proteinExistence type="predicted"/>
<organism evidence="6 7">
    <name type="scientific">Labrys wisconsinensis</name>
    <dbReference type="NCBI Taxonomy" id="425677"/>
    <lineage>
        <taxon>Bacteria</taxon>
        <taxon>Pseudomonadati</taxon>
        <taxon>Pseudomonadota</taxon>
        <taxon>Alphaproteobacteria</taxon>
        <taxon>Hyphomicrobiales</taxon>
        <taxon>Xanthobacteraceae</taxon>
        <taxon>Labrys</taxon>
    </lineage>
</organism>
<dbReference type="PROSITE" id="PS01081">
    <property type="entry name" value="HTH_TETR_1"/>
    <property type="match status" value="1"/>
</dbReference>
<sequence length="204" mass="21819">MAARGRPRCFDRTAALQQAMEVFWARGYEGASIADLTAAMGIASPSLYAAFGSKEQLFREAVDHYVETDGSGCWRGFNDHPTARAAIAAVLEAGAEASTMPGKPSGCFIVLAAMTCSAENAELQRELSERRRSLCDVVRLQLERGIARGELAPGTDAQALAAFFITVLQGMSIRARDGGSREDLLAVARHAMAVWDGLAARVSH</sequence>
<dbReference type="InterPro" id="IPR001647">
    <property type="entry name" value="HTH_TetR"/>
</dbReference>
<dbReference type="PANTHER" id="PTHR47506">
    <property type="entry name" value="TRANSCRIPTIONAL REGULATORY PROTEIN"/>
    <property type="match status" value="1"/>
</dbReference>
<evidence type="ECO:0000313" key="7">
    <source>
        <dbReference type="Proteomes" id="UP001242480"/>
    </source>
</evidence>
<dbReference type="Proteomes" id="UP001242480">
    <property type="component" value="Unassembled WGS sequence"/>
</dbReference>
<dbReference type="InterPro" id="IPR009057">
    <property type="entry name" value="Homeodomain-like_sf"/>
</dbReference>
<reference evidence="6 7" key="1">
    <citation type="submission" date="2023-07" db="EMBL/GenBank/DDBJ databases">
        <title>Genomic Encyclopedia of Type Strains, Phase IV (KMG-IV): sequencing the most valuable type-strain genomes for metagenomic binning, comparative biology and taxonomic classification.</title>
        <authorList>
            <person name="Goeker M."/>
        </authorList>
    </citation>
    <scope>NUCLEOTIDE SEQUENCE [LARGE SCALE GENOMIC DNA]</scope>
    <source>
        <strain evidence="6 7">DSM 19619</strain>
    </source>
</reference>
<dbReference type="Pfam" id="PF00440">
    <property type="entry name" value="TetR_N"/>
    <property type="match status" value="1"/>
</dbReference>